<feature type="region of interest" description="Disordered" evidence="1">
    <location>
        <begin position="1"/>
        <end position="20"/>
    </location>
</feature>
<dbReference type="GO" id="GO:0003676">
    <property type="term" value="F:nucleic acid binding"/>
    <property type="evidence" value="ECO:0007669"/>
    <property type="project" value="InterPro"/>
</dbReference>
<dbReference type="InterPro" id="IPR003615">
    <property type="entry name" value="HNH_nuc"/>
</dbReference>
<evidence type="ECO:0000313" key="3">
    <source>
        <dbReference type="EMBL" id="KHQ51139.1"/>
    </source>
</evidence>
<dbReference type="GO" id="GO:0008270">
    <property type="term" value="F:zinc ion binding"/>
    <property type="evidence" value="ECO:0007669"/>
    <property type="project" value="InterPro"/>
</dbReference>
<dbReference type="Pfam" id="PF01844">
    <property type="entry name" value="HNH"/>
    <property type="match status" value="1"/>
</dbReference>
<evidence type="ECO:0000259" key="2">
    <source>
        <dbReference type="SMART" id="SM00507"/>
    </source>
</evidence>
<dbReference type="Gene3D" id="1.10.30.50">
    <property type="match status" value="1"/>
</dbReference>
<keyword evidence="4" id="KW-1185">Reference proteome</keyword>
<sequence>MTRSVPEWIGANDDTQPPPRVKERIVLRQDYICGCGCGMELGRCGEAIEFDHTQALANGGENRESNLRALRRPCHQIKTRADVGEKSRVSRKRKAHLGFKPKKRKIPYRKFDNTPVWPKRN</sequence>
<dbReference type="CDD" id="cd00085">
    <property type="entry name" value="HNHc"/>
    <property type="match status" value="1"/>
</dbReference>
<dbReference type="GO" id="GO:0004519">
    <property type="term" value="F:endonuclease activity"/>
    <property type="evidence" value="ECO:0007669"/>
    <property type="project" value="UniProtKB-KW"/>
</dbReference>
<feature type="domain" description="HNH nuclease" evidence="2">
    <location>
        <begin position="21"/>
        <end position="76"/>
    </location>
</feature>
<evidence type="ECO:0000256" key="1">
    <source>
        <dbReference type="SAM" id="MobiDB-lite"/>
    </source>
</evidence>
<dbReference type="OrthoDB" id="7864830at2"/>
<feature type="region of interest" description="Disordered" evidence="1">
    <location>
        <begin position="81"/>
        <end position="121"/>
    </location>
</feature>
<dbReference type="Proteomes" id="UP000030960">
    <property type="component" value="Unassembled WGS sequence"/>
</dbReference>
<keyword evidence="3" id="KW-0540">Nuclease</keyword>
<keyword evidence="3" id="KW-0378">Hydrolase</keyword>
<proteinExistence type="predicted"/>
<organism evidence="3 4">
    <name type="scientific">Mameliella alba</name>
    <dbReference type="NCBI Taxonomy" id="561184"/>
    <lineage>
        <taxon>Bacteria</taxon>
        <taxon>Pseudomonadati</taxon>
        <taxon>Pseudomonadota</taxon>
        <taxon>Alphaproteobacteria</taxon>
        <taxon>Rhodobacterales</taxon>
        <taxon>Roseobacteraceae</taxon>
        <taxon>Mameliella</taxon>
    </lineage>
</organism>
<dbReference type="SMART" id="SM00507">
    <property type="entry name" value="HNHc"/>
    <property type="match status" value="1"/>
</dbReference>
<reference evidence="3 4" key="1">
    <citation type="submission" date="2014-10" db="EMBL/GenBank/DDBJ databases">
        <title>Genome sequence of Ponticoccus sp. strain UMTAT08 isolated from clonal culture of toxic dinoflagellate Alexandrium tamiyavanichii.</title>
        <authorList>
            <person name="Gan H.Y."/>
            <person name="Muhd D.-D."/>
            <person name="Mohd Noor M.E."/>
            <person name="Yeong Y.S."/>
            <person name="Usup G."/>
        </authorList>
    </citation>
    <scope>NUCLEOTIDE SEQUENCE [LARGE SCALE GENOMIC DNA]</scope>
    <source>
        <strain evidence="3 4">UMTAT08</strain>
    </source>
</reference>
<accession>A0A0B3SKQ8</accession>
<gene>
    <name evidence="3" type="ORF">OA50_04510</name>
</gene>
<keyword evidence="3" id="KW-0255">Endonuclease</keyword>
<comment type="caution">
    <text evidence="3">The sequence shown here is derived from an EMBL/GenBank/DDBJ whole genome shotgun (WGS) entry which is preliminary data.</text>
</comment>
<feature type="compositionally biased region" description="Basic residues" evidence="1">
    <location>
        <begin position="89"/>
        <end position="108"/>
    </location>
</feature>
<protein>
    <submittedName>
        <fullName evidence="3">Endonuclease</fullName>
    </submittedName>
</protein>
<dbReference type="RefSeq" id="WP_043145328.1">
    <property type="nucleotide sequence ID" value="NZ_JSUQ01000020.1"/>
</dbReference>
<dbReference type="InterPro" id="IPR002711">
    <property type="entry name" value="HNH"/>
</dbReference>
<dbReference type="EMBL" id="JSUQ01000020">
    <property type="protein sequence ID" value="KHQ51139.1"/>
    <property type="molecule type" value="Genomic_DNA"/>
</dbReference>
<name>A0A0B3SKQ8_9RHOB</name>
<dbReference type="AlphaFoldDB" id="A0A0B3SKQ8"/>
<evidence type="ECO:0000313" key="4">
    <source>
        <dbReference type="Proteomes" id="UP000030960"/>
    </source>
</evidence>